<evidence type="ECO:0000256" key="1">
    <source>
        <dbReference type="SAM" id="MobiDB-lite"/>
    </source>
</evidence>
<comment type="caution">
    <text evidence="2">The sequence shown here is derived from an EMBL/GenBank/DDBJ whole genome shotgun (WGS) entry which is preliminary data.</text>
</comment>
<dbReference type="EMBL" id="JAFFGZ010000007">
    <property type="protein sequence ID" value="KAK4641494.1"/>
    <property type="molecule type" value="Genomic_DNA"/>
</dbReference>
<dbReference type="Proteomes" id="UP001322138">
    <property type="component" value="Unassembled WGS sequence"/>
</dbReference>
<dbReference type="GeneID" id="87898865"/>
<evidence type="ECO:0000313" key="2">
    <source>
        <dbReference type="EMBL" id="KAK4641494.1"/>
    </source>
</evidence>
<sequence>MSSGYSVGDFVAGAGMAQKLYILVKTSADAPSEYEAAMKELVLTQQAFTAVSQLSQNQVFLPRDTINSASFLISSSLDTISKFLKRTESLKKSLSSNGPPTSRDSGCRIGWELYGKDELRELREKLHNCLAALNLLLSAANLGDRSIVPSSTPSHAPTLDHNDGYTSESTCVDLEVVDLIGEELGSTRSDHQTVNESPKTSAKPSQLKTELGGRLEVAKSPASSLEKPKTLSSTGGPDHALLERLAVLEKLAAEKKDWESCQAERRKNADFLIRHAESAFGSKLQGKGIPKGI</sequence>
<accession>A0ABR0FCJ6</accession>
<feature type="compositionally biased region" description="Polar residues" evidence="1">
    <location>
        <begin position="194"/>
        <end position="208"/>
    </location>
</feature>
<protein>
    <recommendedName>
        <fullName evidence="4">Fungal N-terminal domain-containing protein</fullName>
    </recommendedName>
</protein>
<name>A0ABR0FCJ6_9PEZI</name>
<keyword evidence="3" id="KW-1185">Reference proteome</keyword>
<organism evidence="2 3">
    <name type="scientific">Podospora bellae-mahoneyi</name>
    <dbReference type="NCBI Taxonomy" id="2093777"/>
    <lineage>
        <taxon>Eukaryota</taxon>
        <taxon>Fungi</taxon>
        <taxon>Dikarya</taxon>
        <taxon>Ascomycota</taxon>
        <taxon>Pezizomycotina</taxon>
        <taxon>Sordariomycetes</taxon>
        <taxon>Sordariomycetidae</taxon>
        <taxon>Sordariales</taxon>
        <taxon>Podosporaceae</taxon>
        <taxon>Podospora</taxon>
    </lineage>
</organism>
<feature type="region of interest" description="Disordered" evidence="1">
    <location>
        <begin position="185"/>
        <end position="238"/>
    </location>
</feature>
<gene>
    <name evidence="2" type="ORF">QC761_501395</name>
</gene>
<proteinExistence type="predicted"/>
<reference evidence="2 3" key="1">
    <citation type="journal article" date="2023" name="bioRxiv">
        <title>High-quality genome assemblies of four members of thePodospora anserinaspecies complex.</title>
        <authorList>
            <person name="Ament-Velasquez S.L."/>
            <person name="Vogan A.A."/>
            <person name="Wallerman O."/>
            <person name="Hartmann F."/>
            <person name="Gautier V."/>
            <person name="Silar P."/>
            <person name="Giraud T."/>
            <person name="Johannesson H."/>
        </authorList>
    </citation>
    <scope>NUCLEOTIDE SEQUENCE [LARGE SCALE GENOMIC DNA]</scope>
    <source>
        <strain evidence="2 3">CBS 112042</strain>
    </source>
</reference>
<evidence type="ECO:0000313" key="3">
    <source>
        <dbReference type="Proteomes" id="UP001322138"/>
    </source>
</evidence>
<evidence type="ECO:0008006" key="4">
    <source>
        <dbReference type="Google" id="ProtNLM"/>
    </source>
</evidence>
<dbReference type="RefSeq" id="XP_062730470.1">
    <property type="nucleotide sequence ID" value="XM_062879383.1"/>
</dbReference>